<reference evidence="4 5" key="1">
    <citation type="submission" date="2019-01" db="EMBL/GenBank/DDBJ databases">
        <title>Novel species of Cellulomonas.</title>
        <authorList>
            <person name="Liu Q."/>
            <person name="Xin Y.-H."/>
        </authorList>
    </citation>
    <scope>NUCLEOTIDE SEQUENCE [LARGE SCALE GENOMIC DNA]</scope>
    <source>
        <strain evidence="4 5">HLT2-17</strain>
    </source>
</reference>
<dbReference type="AlphaFoldDB" id="A0A4Q5MV12"/>
<evidence type="ECO:0000259" key="3">
    <source>
        <dbReference type="Pfam" id="PF16925"/>
    </source>
</evidence>
<dbReference type="InterPro" id="IPR036271">
    <property type="entry name" value="Tet_transcr_reg_TetR-rel_C_sf"/>
</dbReference>
<keyword evidence="5" id="KW-1185">Reference proteome</keyword>
<evidence type="ECO:0000313" key="4">
    <source>
        <dbReference type="EMBL" id="RYV49412.1"/>
    </source>
</evidence>
<evidence type="ECO:0000256" key="2">
    <source>
        <dbReference type="ARBA" id="ARBA00023163"/>
    </source>
</evidence>
<feature type="domain" description="Tetracyclin repressor-like C-terminal" evidence="3">
    <location>
        <begin position="2"/>
        <end position="104"/>
    </location>
</feature>
<gene>
    <name evidence="4" type="ORF">EUA98_18905</name>
</gene>
<name>A0A4Q5MV12_9MICO</name>
<dbReference type="RefSeq" id="WP_130104238.1">
    <property type="nucleotide sequence ID" value="NZ_SDWW01000078.1"/>
</dbReference>
<protein>
    <recommendedName>
        <fullName evidence="3">Tetracyclin repressor-like C-terminal domain-containing protein</fullName>
    </recommendedName>
</protein>
<dbReference type="Pfam" id="PF16925">
    <property type="entry name" value="TetR_C_13"/>
    <property type="match status" value="1"/>
</dbReference>
<dbReference type="SUPFAM" id="SSF48498">
    <property type="entry name" value="Tetracyclin repressor-like, C-terminal domain"/>
    <property type="match status" value="1"/>
</dbReference>
<dbReference type="EMBL" id="SDWW01000078">
    <property type="protein sequence ID" value="RYV49412.1"/>
    <property type="molecule type" value="Genomic_DNA"/>
</dbReference>
<dbReference type="Gene3D" id="1.10.357.10">
    <property type="entry name" value="Tetracycline Repressor, domain 2"/>
    <property type="match status" value="1"/>
</dbReference>
<keyword evidence="2" id="KW-0804">Transcription</keyword>
<accession>A0A4Q5MV12</accession>
<dbReference type="Proteomes" id="UP000293764">
    <property type="component" value="Unassembled WGS sequence"/>
</dbReference>
<sequence>MRELFERWVRSGLDRAPGGCLFVKASAELDEQVGPVRAKLARDHRDLYDTIARVFRTGIDAGHFRADADPDQFATDLDGVMLAFYHWHRLLDDELAQTRARRAFEALLLAART</sequence>
<dbReference type="OrthoDB" id="326421at2"/>
<proteinExistence type="predicted"/>
<comment type="caution">
    <text evidence="4">The sequence shown here is derived from an EMBL/GenBank/DDBJ whole genome shotgun (WGS) entry which is preliminary data.</text>
</comment>
<organism evidence="4 5">
    <name type="scientific">Pengzhenrongella frigida</name>
    <dbReference type="NCBI Taxonomy" id="1259133"/>
    <lineage>
        <taxon>Bacteria</taxon>
        <taxon>Bacillati</taxon>
        <taxon>Actinomycetota</taxon>
        <taxon>Actinomycetes</taxon>
        <taxon>Micrococcales</taxon>
        <taxon>Pengzhenrongella</taxon>
    </lineage>
</organism>
<evidence type="ECO:0000313" key="5">
    <source>
        <dbReference type="Proteomes" id="UP000293764"/>
    </source>
</evidence>
<evidence type="ECO:0000256" key="1">
    <source>
        <dbReference type="ARBA" id="ARBA00023015"/>
    </source>
</evidence>
<keyword evidence="1" id="KW-0805">Transcription regulation</keyword>
<dbReference type="InterPro" id="IPR011075">
    <property type="entry name" value="TetR_C"/>
</dbReference>